<dbReference type="SUPFAM" id="SSF82199">
    <property type="entry name" value="SET domain"/>
    <property type="match status" value="1"/>
</dbReference>
<keyword evidence="1" id="KW-0489">Methyltransferase</keyword>
<dbReference type="GO" id="GO:0008757">
    <property type="term" value="F:S-adenosylmethionine-dependent methyltransferase activity"/>
    <property type="evidence" value="ECO:0007669"/>
    <property type="project" value="UniProtKB-ARBA"/>
</dbReference>
<dbReference type="SMART" id="SM00317">
    <property type="entry name" value="SET"/>
    <property type="match status" value="1"/>
</dbReference>
<proteinExistence type="predicted"/>
<dbReference type="Proteomes" id="UP001566132">
    <property type="component" value="Unassembled WGS sequence"/>
</dbReference>
<gene>
    <name evidence="5" type="ORF">ABEB36_005844</name>
</gene>
<comment type="caution">
    <text evidence="5">The sequence shown here is derived from an EMBL/GenBank/DDBJ whole genome shotgun (WGS) entry which is preliminary data.</text>
</comment>
<evidence type="ECO:0000256" key="1">
    <source>
        <dbReference type="ARBA" id="ARBA00022603"/>
    </source>
</evidence>
<evidence type="ECO:0000259" key="4">
    <source>
        <dbReference type="PROSITE" id="PS50280"/>
    </source>
</evidence>
<evidence type="ECO:0000256" key="2">
    <source>
        <dbReference type="ARBA" id="ARBA00022679"/>
    </source>
</evidence>
<dbReference type="GO" id="GO:0008170">
    <property type="term" value="F:N-methyltransferase activity"/>
    <property type="evidence" value="ECO:0007669"/>
    <property type="project" value="UniProtKB-ARBA"/>
</dbReference>
<accession>A0ABD1EZN2</accession>
<dbReference type="GO" id="GO:0008276">
    <property type="term" value="F:protein methyltransferase activity"/>
    <property type="evidence" value="ECO:0007669"/>
    <property type="project" value="UniProtKB-ARBA"/>
</dbReference>
<sequence length="382" mass="43604">MAFEVRIFPNSKGKSLYATSHIPMGTLILEEDPIVYCQFSWNALCKYKACDNCLRPLETAEENVRRLMGNPLFELPYPDCCQTDKNNSTSCDLCGNEYCSENCKISAFNQYHKVLCLQSRERNNSHPIELLEEAWKNMHYPPETSSIFLIVRLLANIVQASNTDEAIQKVLSFCHKSVNEEAQLAHKFLGDKFIHQISLLREMVANILPNPQISQFLTPEGFQSLLALIGTNAQGVGSSPFSAWRQNVEKLNLSSKDREKINNIVDTIYDDMYAHTGDFLNSEGVALYLKQSCINHSCDPNAEIKFLHNNSRLFLVALKDIQPDEEILISYLGECEINRSRHSRRKLLMENYIFACECSKCLEEIDQLDVTSEEDMSTEEDN</sequence>
<evidence type="ECO:0000256" key="3">
    <source>
        <dbReference type="ARBA" id="ARBA00022691"/>
    </source>
</evidence>
<dbReference type="PANTHER" id="PTHR46402">
    <property type="entry name" value="SET AND MYND DOMAIN-CONTAINING PROTEIN 5"/>
    <property type="match status" value="1"/>
</dbReference>
<organism evidence="5 6">
    <name type="scientific">Hypothenemus hampei</name>
    <name type="common">Coffee berry borer</name>
    <dbReference type="NCBI Taxonomy" id="57062"/>
    <lineage>
        <taxon>Eukaryota</taxon>
        <taxon>Metazoa</taxon>
        <taxon>Ecdysozoa</taxon>
        <taxon>Arthropoda</taxon>
        <taxon>Hexapoda</taxon>
        <taxon>Insecta</taxon>
        <taxon>Pterygota</taxon>
        <taxon>Neoptera</taxon>
        <taxon>Endopterygota</taxon>
        <taxon>Coleoptera</taxon>
        <taxon>Polyphaga</taxon>
        <taxon>Cucujiformia</taxon>
        <taxon>Curculionidae</taxon>
        <taxon>Scolytinae</taxon>
        <taxon>Hypothenemus</taxon>
    </lineage>
</organism>
<keyword evidence="6" id="KW-1185">Reference proteome</keyword>
<dbReference type="GO" id="GO:0032259">
    <property type="term" value="P:methylation"/>
    <property type="evidence" value="ECO:0007669"/>
    <property type="project" value="UniProtKB-KW"/>
</dbReference>
<feature type="domain" description="SET" evidence="4">
    <location>
        <begin position="1"/>
        <end position="332"/>
    </location>
</feature>
<reference evidence="5 6" key="1">
    <citation type="submission" date="2024-05" db="EMBL/GenBank/DDBJ databases">
        <title>Genetic variation in Jamaican populations of the coffee berry borer (Hypothenemus hampei).</title>
        <authorList>
            <person name="Errbii M."/>
            <person name="Myrie A."/>
        </authorList>
    </citation>
    <scope>NUCLEOTIDE SEQUENCE [LARGE SCALE GENOMIC DNA]</scope>
    <source>
        <strain evidence="5">JA-Hopewell-2020-01-JO</strain>
        <tissue evidence="5">Whole body</tissue>
    </source>
</reference>
<dbReference type="Gene3D" id="2.170.270.10">
    <property type="entry name" value="SET domain"/>
    <property type="match status" value="1"/>
</dbReference>
<evidence type="ECO:0000313" key="5">
    <source>
        <dbReference type="EMBL" id="KAL1506485.1"/>
    </source>
</evidence>
<dbReference type="PROSITE" id="PS50280">
    <property type="entry name" value="SET"/>
    <property type="match status" value="1"/>
</dbReference>
<protein>
    <recommendedName>
        <fullName evidence="4">SET domain-containing protein</fullName>
    </recommendedName>
</protein>
<name>A0ABD1EZN2_HYPHA</name>
<dbReference type="AlphaFoldDB" id="A0ABD1EZN2"/>
<dbReference type="EMBL" id="JBDJPC010000004">
    <property type="protein sequence ID" value="KAL1506485.1"/>
    <property type="molecule type" value="Genomic_DNA"/>
</dbReference>
<dbReference type="InterPro" id="IPR046341">
    <property type="entry name" value="SET_dom_sf"/>
</dbReference>
<evidence type="ECO:0000313" key="6">
    <source>
        <dbReference type="Proteomes" id="UP001566132"/>
    </source>
</evidence>
<dbReference type="PANTHER" id="PTHR46402:SF2">
    <property type="entry name" value="HISTONE-LYSINE N-TRIMETHYLTRANSFERASE SMYD5"/>
    <property type="match status" value="1"/>
</dbReference>
<dbReference type="InterPro" id="IPR001214">
    <property type="entry name" value="SET_dom"/>
</dbReference>
<keyword evidence="3" id="KW-0949">S-adenosyl-L-methionine</keyword>
<keyword evidence="2" id="KW-0808">Transferase</keyword>
<dbReference type="Pfam" id="PF00856">
    <property type="entry name" value="SET"/>
    <property type="match status" value="1"/>
</dbReference>